<proteinExistence type="predicted"/>
<feature type="compositionally biased region" description="Low complexity" evidence="8">
    <location>
        <begin position="589"/>
        <end position="601"/>
    </location>
</feature>
<dbReference type="GO" id="GO:0016020">
    <property type="term" value="C:membrane"/>
    <property type="evidence" value="ECO:0007669"/>
    <property type="project" value="UniProtKB-SubCell"/>
</dbReference>
<feature type="coiled-coil region" evidence="7">
    <location>
        <begin position="378"/>
        <end position="421"/>
    </location>
</feature>
<protein>
    <recommendedName>
        <fullName evidence="11">DUF676 domain-containing protein</fullName>
    </recommendedName>
</protein>
<keyword evidence="4" id="KW-0256">Endoplasmic reticulum</keyword>
<evidence type="ECO:0000256" key="5">
    <source>
        <dbReference type="ARBA" id="ARBA00023128"/>
    </source>
</evidence>
<feature type="region of interest" description="Disordered" evidence="8">
    <location>
        <begin position="575"/>
        <end position="619"/>
    </location>
</feature>
<reference evidence="9 10" key="1">
    <citation type="submission" date="2015-09" db="EMBL/GenBank/DDBJ databases">
        <title>Host preference determinants of Valsa canker pathogens revealed by comparative genomics.</title>
        <authorList>
            <person name="Yin Z."/>
            <person name="Huang L."/>
        </authorList>
    </citation>
    <scope>NUCLEOTIDE SEQUENCE [LARGE SCALE GENOMIC DNA]</scope>
    <source>
        <strain evidence="9 10">YSFL</strain>
    </source>
</reference>
<gene>
    <name evidence="9" type="ORF">VSDG_07927</name>
</gene>
<organism evidence="9 10">
    <name type="scientific">Cytospora chrysosperma</name>
    <name type="common">Cytospora canker fungus</name>
    <name type="synonym">Sphaeria chrysosperma</name>
    <dbReference type="NCBI Taxonomy" id="252740"/>
    <lineage>
        <taxon>Eukaryota</taxon>
        <taxon>Fungi</taxon>
        <taxon>Dikarya</taxon>
        <taxon>Ascomycota</taxon>
        <taxon>Pezizomycotina</taxon>
        <taxon>Sordariomycetes</taxon>
        <taxon>Sordariomycetidae</taxon>
        <taxon>Diaporthales</taxon>
        <taxon>Cytosporaceae</taxon>
        <taxon>Cytospora</taxon>
    </lineage>
</organism>
<dbReference type="PANTHER" id="PTHR48182:SF2">
    <property type="entry name" value="PROTEIN SERAC1"/>
    <property type="match status" value="1"/>
</dbReference>
<evidence type="ECO:0000256" key="8">
    <source>
        <dbReference type="SAM" id="MobiDB-lite"/>
    </source>
</evidence>
<evidence type="ECO:0000256" key="4">
    <source>
        <dbReference type="ARBA" id="ARBA00022824"/>
    </source>
</evidence>
<accession>A0A423VKT9</accession>
<keyword evidence="6" id="KW-0472">Membrane</keyword>
<evidence type="ECO:0000256" key="2">
    <source>
        <dbReference type="ARBA" id="ARBA00004240"/>
    </source>
</evidence>
<comment type="subcellular location">
    <subcellularLocation>
        <location evidence="2">Endoplasmic reticulum</location>
    </subcellularLocation>
    <subcellularLocation>
        <location evidence="3">Membrane</location>
    </subcellularLocation>
    <subcellularLocation>
        <location evidence="1">Mitochondrion</location>
    </subcellularLocation>
</comment>
<evidence type="ECO:0000313" key="9">
    <source>
        <dbReference type="EMBL" id="ROV91629.1"/>
    </source>
</evidence>
<keyword evidence="7" id="KW-0175">Coiled coil</keyword>
<dbReference type="EMBL" id="LJZO01000042">
    <property type="protein sequence ID" value="ROV91629.1"/>
    <property type="molecule type" value="Genomic_DNA"/>
</dbReference>
<dbReference type="SUPFAM" id="SSF53474">
    <property type="entry name" value="alpha/beta-Hydrolases"/>
    <property type="match status" value="1"/>
</dbReference>
<comment type="caution">
    <text evidence="9">The sequence shown here is derived from an EMBL/GenBank/DDBJ whole genome shotgun (WGS) entry which is preliminary data.</text>
</comment>
<dbReference type="Proteomes" id="UP000284375">
    <property type="component" value="Unassembled WGS sequence"/>
</dbReference>
<feature type="compositionally biased region" description="Polar residues" evidence="8">
    <location>
        <begin position="498"/>
        <end position="511"/>
    </location>
</feature>
<keyword evidence="10" id="KW-1185">Reference proteome</keyword>
<dbReference type="GO" id="GO:0005739">
    <property type="term" value="C:mitochondrion"/>
    <property type="evidence" value="ECO:0007669"/>
    <property type="project" value="UniProtKB-SubCell"/>
</dbReference>
<keyword evidence="5" id="KW-0496">Mitochondrion</keyword>
<evidence type="ECO:0000256" key="6">
    <source>
        <dbReference type="ARBA" id="ARBA00023136"/>
    </source>
</evidence>
<dbReference type="InterPro" id="IPR052374">
    <property type="entry name" value="SERAC1"/>
</dbReference>
<evidence type="ECO:0000256" key="7">
    <source>
        <dbReference type="SAM" id="Coils"/>
    </source>
</evidence>
<dbReference type="AlphaFoldDB" id="A0A423VKT9"/>
<feature type="compositionally biased region" description="Polar residues" evidence="8">
    <location>
        <begin position="478"/>
        <end position="489"/>
    </location>
</feature>
<evidence type="ECO:0000256" key="1">
    <source>
        <dbReference type="ARBA" id="ARBA00004173"/>
    </source>
</evidence>
<name>A0A423VKT9_CYTCH</name>
<dbReference type="InterPro" id="IPR029058">
    <property type="entry name" value="AB_hydrolase_fold"/>
</dbReference>
<dbReference type="OrthoDB" id="5086500at2759"/>
<evidence type="ECO:0000313" key="10">
    <source>
        <dbReference type="Proteomes" id="UP000284375"/>
    </source>
</evidence>
<dbReference type="GO" id="GO:0005783">
    <property type="term" value="C:endoplasmic reticulum"/>
    <property type="evidence" value="ECO:0007669"/>
    <property type="project" value="UniProtKB-SubCell"/>
</dbReference>
<feature type="region of interest" description="Disordered" evidence="8">
    <location>
        <begin position="473"/>
        <end position="553"/>
    </location>
</feature>
<evidence type="ECO:0008006" key="11">
    <source>
        <dbReference type="Google" id="ProtNLM"/>
    </source>
</evidence>
<dbReference type="PANTHER" id="PTHR48182">
    <property type="entry name" value="PROTEIN SERAC1"/>
    <property type="match status" value="1"/>
</dbReference>
<dbReference type="Gene3D" id="3.40.50.1820">
    <property type="entry name" value="alpha/beta hydrolase"/>
    <property type="match status" value="1"/>
</dbReference>
<sequence length="727" mass="80050">MVFLFKSVKSVGSDESTLALCLPTISVGLTVLHPRGDDDSALVDIITVHGLSGHPQNTWTNFTTEHYWPLQSLPEDIPRSRIMAFGYTTSISPLHRSTALISDIAKQLLYHLHNKRTSEAQRQRPIIFIAHSLGGIVIKEFLHIASNTENDELASSVCGILFLGTPHRGSHTASFMDVVSGVLKPFLGRPADIIIKDLSSNSRHLQELDQLLRFTLGKIDIYSFYELLPMSPLKKPIVERHSALLNIPSELEQIGLEADHRQMCKPPDRHHFIYETIAQRVISVMNRQIEKARYSNDLLEMTNKFAMKQMEHIMLLTKELQEGQLGPDVTMMFSMFQQTLNFHFMPTQTSGVGPAAHGFEEVLKTLPVQKAKAFVDGLQKLMDRAKSLQDMLVETERQNERRKAQARLEAERKVNDEKTQELMAEIAHLKARLGEGNNSDADPSYFPISQQAFVPLGQMATDTAEADAYGRPLHLSNPAASLNPASPSGQRGLEQDAASASDSTEPLTDSLRSGRETAPFMRKLSSHTVLMDNGGARGRKRGAAKASGALVHPEEDLPAPARYISATYRYPPVLAPEPEQPVASAGNYSPSGPSSTTPSHTDQMDGEGRKRPRRAAGPAHPFAETMANTHVDSANGEVGTPTVARWSAASFSEVEERMPARAKKRAKLSNDPVPGPVPSDSPEDHQGKILTETRMRMSQMVGTLTEMLQVGRLVLKTGSPAFDPAEP</sequence>
<feature type="region of interest" description="Disordered" evidence="8">
    <location>
        <begin position="662"/>
        <end position="686"/>
    </location>
</feature>
<evidence type="ECO:0000256" key="3">
    <source>
        <dbReference type="ARBA" id="ARBA00004370"/>
    </source>
</evidence>